<gene>
    <name evidence="10" type="ORF">IX53_08290</name>
</gene>
<evidence type="ECO:0000256" key="2">
    <source>
        <dbReference type="ARBA" id="ARBA00022679"/>
    </source>
</evidence>
<protein>
    <recommendedName>
        <fullName evidence="9">Aminoglycoside phosphotransferase domain-containing protein</fullName>
    </recommendedName>
</protein>
<keyword evidence="8" id="KW-0460">Magnesium</keyword>
<dbReference type="CDD" id="cd05150">
    <property type="entry name" value="APH"/>
    <property type="match status" value="1"/>
</dbReference>
<dbReference type="Pfam" id="PF01636">
    <property type="entry name" value="APH"/>
    <property type="match status" value="1"/>
</dbReference>
<dbReference type="Proteomes" id="UP000035159">
    <property type="component" value="Chromosome"/>
</dbReference>
<sequence length="243" mass="28180">MKNYEREKVDHGLSGDTVYKLKRNGNVFYLKISSPDRKDLLEREIRNIEWLGNYLPVPKVLDVGTAESNMYVLMSEIPGIPLHLSDEKPQKLISIMADGLKLFHSVDIPNCPLNQRLEVKLAAAFDNIKKGRVNTDFFEERNRNRLPEQIYEELLKQKPDEDLVLCHGDYCLPNILVYKGKLSGFIDLGLSGVSDRYQDLAIGARSIAYNIGEKYIQQFLEEYGLENPDERKMRYYRDLDELF</sequence>
<feature type="binding site" evidence="8">
    <location>
        <position position="174"/>
    </location>
    <ligand>
        <name>Mg(2+)</name>
        <dbReference type="ChEBI" id="CHEBI:18420"/>
    </ligand>
</feature>
<dbReference type="InterPro" id="IPR002575">
    <property type="entry name" value="Aminoglycoside_PTrfase"/>
</dbReference>
<dbReference type="AlphaFoldDB" id="A0A0G2Z9P4"/>
<reference evidence="10 11" key="1">
    <citation type="submission" date="2015-04" db="EMBL/GenBank/DDBJ databases">
        <title>Complete Genome Sequence of Kosmotoga pacifica SLHLJ1.</title>
        <authorList>
            <person name="Jiang L.J."/>
            <person name="Shao Z.Z."/>
            <person name="Jebbar M."/>
        </authorList>
    </citation>
    <scope>NUCLEOTIDE SEQUENCE [LARGE SCALE GENOMIC DNA]</scope>
    <source>
        <strain evidence="10 11">SLHLJ1</strain>
    </source>
</reference>
<dbReference type="InterPro" id="IPR051678">
    <property type="entry name" value="AGP_Transferase"/>
</dbReference>
<keyword evidence="4" id="KW-0418">Kinase</keyword>
<feature type="binding site" evidence="8">
    <location>
        <position position="187"/>
    </location>
    <ligand>
        <name>Mg(2+)</name>
        <dbReference type="ChEBI" id="CHEBI:18420"/>
    </ligand>
</feature>
<dbReference type="PATRIC" id="fig|1330330.3.peg.1681"/>
<dbReference type="Gene3D" id="3.30.200.20">
    <property type="entry name" value="Phosphorylase Kinase, domain 1"/>
    <property type="match status" value="1"/>
</dbReference>
<feature type="domain" description="Aminoglycoside phosphotransferase" evidence="9">
    <location>
        <begin position="8"/>
        <end position="235"/>
    </location>
</feature>
<dbReference type="InterPro" id="IPR011009">
    <property type="entry name" value="Kinase-like_dom_sf"/>
</dbReference>
<evidence type="ECO:0000256" key="4">
    <source>
        <dbReference type="ARBA" id="ARBA00022777"/>
    </source>
</evidence>
<keyword evidence="3" id="KW-0547">Nucleotide-binding</keyword>
<dbReference type="GO" id="GO:0016773">
    <property type="term" value="F:phosphotransferase activity, alcohol group as acceptor"/>
    <property type="evidence" value="ECO:0007669"/>
    <property type="project" value="InterPro"/>
</dbReference>
<dbReference type="NCBIfam" id="NF033068">
    <property type="entry name" value="APH_3p"/>
    <property type="match status" value="1"/>
</dbReference>
<proteinExistence type="inferred from homology"/>
<dbReference type="GO" id="GO:0046677">
    <property type="term" value="P:response to antibiotic"/>
    <property type="evidence" value="ECO:0007669"/>
    <property type="project" value="UniProtKB-KW"/>
</dbReference>
<dbReference type="GO" id="GO:0005524">
    <property type="term" value="F:ATP binding"/>
    <property type="evidence" value="ECO:0007669"/>
    <property type="project" value="UniProtKB-KW"/>
</dbReference>
<accession>A0A0G2Z9P4</accession>
<comment type="similarity">
    <text evidence="1">Belongs to the aminoglycoside phosphotransferase family.</text>
</comment>
<keyword evidence="2" id="KW-0808">Transferase</keyword>
<dbReference type="SUPFAM" id="SSF56112">
    <property type="entry name" value="Protein kinase-like (PK-like)"/>
    <property type="match status" value="1"/>
</dbReference>
<keyword evidence="8" id="KW-0479">Metal-binding</keyword>
<dbReference type="EMBL" id="CP011232">
    <property type="protein sequence ID" value="AKI98340.1"/>
    <property type="molecule type" value="Genomic_DNA"/>
</dbReference>
<evidence type="ECO:0000313" key="10">
    <source>
        <dbReference type="EMBL" id="AKI98340.1"/>
    </source>
</evidence>
<evidence type="ECO:0000256" key="6">
    <source>
        <dbReference type="ARBA" id="ARBA00023251"/>
    </source>
</evidence>
<name>A0A0G2Z9P4_9BACT</name>
<dbReference type="PANTHER" id="PTHR21310:SF41">
    <property type="entry name" value="3'-PHOSPHOTRANSFERASE, PUTATIVE-RELATED"/>
    <property type="match status" value="1"/>
</dbReference>
<dbReference type="InterPro" id="IPR024165">
    <property type="entry name" value="Kan/Strep_kinase"/>
</dbReference>
<evidence type="ECO:0000256" key="1">
    <source>
        <dbReference type="ARBA" id="ARBA00006219"/>
    </source>
</evidence>
<evidence type="ECO:0000256" key="7">
    <source>
        <dbReference type="PIRSR" id="PIRSR000706-1"/>
    </source>
</evidence>
<organism evidence="10 11">
    <name type="scientific">Kosmotoga pacifica</name>
    <dbReference type="NCBI Taxonomy" id="1330330"/>
    <lineage>
        <taxon>Bacteria</taxon>
        <taxon>Thermotogati</taxon>
        <taxon>Thermotogota</taxon>
        <taxon>Thermotogae</taxon>
        <taxon>Kosmotogales</taxon>
        <taxon>Kosmotogaceae</taxon>
        <taxon>Kosmotoga</taxon>
    </lineage>
</organism>
<evidence type="ECO:0000256" key="5">
    <source>
        <dbReference type="ARBA" id="ARBA00022840"/>
    </source>
</evidence>
<keyword evidence="11" id="KW-1185">Reference proteome</keyword>
<dbReference type="PANTHER" id="PTHR21310">
    <property type="entry name" value="AMINOGLYCOSIDE PHOSPHOTRANSFERASE-RELATED-RELATED"/>
    <property type="match status" value="1"/>
</dbReference>
<dbReference type="GO" id="GO:0016301">
    <property type="term" value="F:kinase activity"/>
    <property type="evidence" value="ECO:0007669"/>
    <property type="project" value="UniProtKB-KW"/>
</dbReference>
<evidence type="ECO:0000259" key="9">
    <source>
        <dbReference type="Pfam" id="PF01636"/>
    </source>
</evidence>
<evidence type="ECO:0000256" key="3">
    <source>
        <dbReference type="ARBA" id="ARBA00022741"/>
    </source>
</evidence>
<dbReference type="GO" id="GO:0046872">
    <property type="term" value="F:metal ion binding"/>
    <property type="evidence" value="ECO:0007669"/>
    <property type="project" value="UniProtKB-KW"/>
</dbReference>
<dbReference type="PIRSF" id="PIRSF000706">
    <property type="entry name" value="Kanamycin_kin"/>
    <property type="match status" value="1"/>
</dbReference>
<dbReference type="KEGG" id="kpf:IX53_08290"/>
<dbReference type="Gene3D" id="3.90.1200.10">
    <property type="match status" value="1"/>
</dbReference>
<evidence type="ECO:0000313" key="11">
    <source>
        <dbReference type="Proteomes" id="UP000035159"/>
    </source>
</evidence>
<feature type="active site" description="Proton acceptor" evidence="7">
    <location>
        <position position="169"/>
    </location>
</feature>
<keyword evidence="5" id="KW-0067">ATP-binding</keyword>
<evidence type="ECO:0000256" key="8">
    <source>
        <dbReference type="PIRSR" id="PIRSR000706-2"/>
    </source>
</evidence>
<keyword evidence="6" id="KW-0046">Antibiotic resistance</keyword>